<evidence type="ECO:0000313" key="2">
    <source>
        <dbReference type="Proteomes" id="UP001207468"/>
    </source>
</evidence>
<accession>A0ACC0TVJ1</accession>
<comment type="caution">
    <text evidence="1">The sequence shown here is derived from an EMBL/GenBank/DDBJ whole genome shotgun (WGS) entry which is preliminary data.</text>
</comment>
<organism evidence="1 2">
    <name type="scientific">Russula earlei</name>
    <dbReference type="NCBI Taxonomy" id="71964"/>
    <lineage>
        <taxon>Eukaryota</taxon>
        <taxon>Fungi</taxon>
        <taxon>Dikarya</taxon>
        <taxon>Basidiomycota</taxon>
        <taxon>Agaricomycotina</taxon>
        <taxon>Agaricomycetes</taxon>
        <taxon>Russulales</taxon>
        <taxon>Russulaceae</taxon>
        <taxon>Russula</taxon>
    </lineage>
</organism>
<dbReference type="Proteomes" id="UP001207468">
    <property type="component" value="Unassembled WGS sequence"/>
</dbReference>
<keyword evidence="2" id="KW-1185">Reference proteome</keyword>
<dbReference type="EMBL" id="JAGFNK010000420">
    <property type="protein sequence ID" value="KAI9450666.1"/>
    <property type="molecule type" value="Genomic_DNA"/>
</dbReference>
<proteinExistence type="predicted"/>
<name>A0ACC0TVJ1_9AGAM</name>
<protein>
    <submittedName>
        <fullName evidence="1">AAA domain-containing protein</fullName>
    </submittedName>
</protein>
<evidence type="ECO:0000313" key="1">
    <source>
        <dbReference type="EMBL" id="KAI9450666.1"/>
    </source>
</evidence>
<reference evidence="1" key="1">
    <citation type="submission" date="2021-03" db="EMBL/GenBank/DDBJ databases">
        <title>Evolutionary priming and transition to the ectomycorrhizal habit in an iconic lineage of mushroom-forming fungi: is preadaptation a requirement?</title>
        <authorList>
            <consortium name="DOE Joint Genome Institute"/>
            <person name="Looney B.P."/>
            <person name="Miyauchi S."/>
            <person name="Morin E."/>
            <person name="Drula E."/>
            <person name="Courty P.E."/>
            <person name="Chicoki N."/>
            <person name="Fauchery L."/>
            <person name="Kohler A."/>
            <person name="Kuo A."/>
            <person name="LaButti K."/>
            <person name="Pangilinan J."/>
            <person name="Lipzen A."/>
            <person name="Riley R."/>
            <person name="Andreopoulos W."/>
            <person name="He G."/>
            <person name="Johnson J."/>
            <person name="Barry K.W."/>
            <person name="Grigoriev I.V."/>
            <person name="Nagy L."/>
            <person name="Hibbett D."/>
            <person name="Henrissat B."/>
            <person name="Matheny P.B."/>
            <person name="Labbe J."/>
            <person name="Martin A.F."/>
        </authorList>
    </citation>
    <scope>NUCLEOTIDE SEQUENCE</scope>
    <source>
        <strain evidence="1">BPL698</strain>
    </source>
</reference>
<sequence>MVSTSIFIYLYLSHGLYADASVNLYYTIMSIIGWIMWTRKKEDNQVLQISLMLYIVLKAFTDSTVPYADSFTSAAAFTGMWLMNKKKVANWFWWVITNIASIPLNYYKGLAFTSFHYKRISTMDKNIFKIAVIGPESTGKSTLCEQLANHYNTIWCPEFAREYLLTHGKTYNFNDLDTIARGQLALEDEYTRSVIARNATISCSPLLFIDTEMYVMKVWCEYVFGKCHPFILEEIINRKYDLYLFCNIDLPWTQDELREYPDEQPRRELYQIYKDILINQQTPWVDISGNYEERLEKGIAAIEANLILPQRH</sequence>
<gene>
    <name evidence="1" type="ORF">F5148DRAFT_1290691</name>
</gene>